<keyword evidence="2" id="KW-1185">Reference proteome</keyword>
<dbReference type="KEGG" id="sacz:AOT14_18950"/>
<gene>
    <name evidence="1" type="ORF">AOT14_18950</name>
</gene>
<dbReference type="AlphaFoldDB" id="A0A0S1AZL8"/>
<reference evidence="1 2" key="1">
    <citation type="journal article" date="2015" name="Genome Announc.">
        <title>Complete Genome Sequencing of Stenotrophomonas acidaminiphila ZAC14D2_NAIMI4_2, a Multidrug-Resistant Strain Isolated from Sediments of a Polluted River in Mexico, Uncovers New Antibiotic Resistance Genes and a Novel Class-II Lasso Peptide Biosynthesis Gene Cluster.</title>
        <authorList>
            <person name="Vinuesa P."/>
            <person name="Ochoa-Sanchez L.E."/>
        </authorList>
    </citation>
    <scope>NUCLEOTIDE SEQUENCE [LARGE SCALE GENOMIC DNA]</scope>
    <source>
        <strain evidence="1 2">ZAC14D2_NAIMI4_2</strain>
    </source>
</reference>
<dbReference type="Proteomes" id="UP000061010">
    <property type="component" value="Chromosome"/>
</dbReference>
<sequence length="166" mass="17387">MLDTKTAAPIAGTYQDPDPYGLLWSGRVATDPLVSRGGPVPEGAGLKEGDSELIAIVDGEEVGRAWLSFTRPPGIRVATMREPGVVGVYAAPEGKRSLPTVLLLHGSEGGKLDDAQALAERFAGQGFAALSVIYFAYDLAGVEGVSNTHLNTPVELLDIARNLCVV</sequence>
<dbReference type="GO" id="GO:0016787">
    <property type="term" value="F:hydrolase activity"/>
    <property type="evidence" value="ECO:0007669"/>
    <property type="project" value="UniProtKB-KW"/>
</dbReference>
<protein>
    <submittedName>
        <fullName evidence="1">Alpha/beta fold family hydrolase</fullName>
    </submittedName>
</protein>
<organism evidence="1 2">
    <name type="scientific">Stenotrophomonas acidaminiphila</name>
    <dbReference type="NCBI Taxonomy" id="128780"/>
    <lineage>
        <taxon>Bacteria</taxon>
        <taxon>Pseudomonadati</taxon>
        <taxon>Pseudomonadota</taxon>
        <taxon>Gammaproteobacteria</taxon>
        <taxon>Lysobacterales</taxon>
        <taxon>Lysobacteraceae</taxon>
        <taxon>Stenotrophomonas</taxon>
    </lineage>
</organism>
<proteinExistence type="predicted"/>
<name>A0A0S1AZL8_9GAMM</name>
<evidence type="ECO:0000313" key="2">
    <source>
        <dbReference type="Proteomes" id="UP000061010"/>
    </source>
</evidence>
<keyword evidence="1" id="KW-0378">Hydrolase</keyword>
<dbReference type="EMBL" id="CP012900">
    <property type="protein sequence ID" value="ALJ28272.1"/>
    <property type="molecule type" value="Genomic_DNA"/>
</dbReference>
<dbReference type="InterPro" id="IPR029058">
    <property type="entry name" value="AB_hydrolase_fold"/>
</dbReference>
<evidence type="ECO:0000313" key="1">
    <source>
        <dbReference type="EMBL" id="ALJ28272.1"/>
    </source>
</evidence>
<dbReference type="SUPFAM" id="SSF53474">
    <property type="entry name" value="alpha/beta-Hydrolases"/>
    <property type="match status" value="1"/>
</dbReference>
<dbReference type="PATRIC" id="fig|128780.6.peg.1903"/>
<accession>A0A0S1AZL8</accession>
<dbReference type="Gene3D" id="3.40.50.1820">
    <property type="entry name" value="alpha/beta hydrolase"/>
    <property type="match status" value="1"/>
</dbReference>